<comment type="caution">
    <text evidence="1">The sequence shown here is derived from an EMBL/GenBank/DDBJ whole genome shotgun (WGS) entry which is preliminary data.</text>
</comment>
<sequence length="152" mass="17490">MKNIIVFFFILSIASCKQKSKNEVTEINTTKEQIEEVSEKKCITKILDADSKLGKERNTLCETVSLSETIKTYVAGMKALDFENCPQDFTKAFNSHIEAWDAMIPVTDNYPDLRGEMHDLFKELEKSNDSIVFNKKLASIWDTWAIVEERIK</sequence>
<dbReference type="PROSITE" id="PS51257">
    <property type="entry name" value="PROKAR_LIPOPROTEIN"/>
    <property type="match status" value="1"/>
</dbReference>
<reference evidence="1 2" key="1">
    <citation type="submission" date="2023-09" db="EMBL/GenBank/DDBJ databases">
        <authorList>
            <person name="Rey-Velasco X."/>
        </authorList>
    </citation>
    <scope>NUCLEOTIDE SEQUENCE [LARGE SCALE GENOMIC DNA]</scope>
    <source>
        <strain evidence="1 2">W242</strain>
    </source>
</reference>
<name>A0ABU2YC20_9FLAO</name>
<dbReference type="EMBL" id="JAVRHZ010000003">
    <property type="protein sequence ID" value="MDT0555739.1"/>
    <property type="molecule type" value="Genomic_DNA"/>
</dbReference>
<keyword evidence="2" id="KW-1185">Reference proteome</keyword>
<protein>
    <submittedName>
        <fullName evidence="1">Uncharacterized protein</fullName>
    </submittedName>
</protein>
<dbReference type="Proteomes" id="UP001254488">
    <property type="component" value="Unassembled WGS sequence"/>
</dbReference>
<organism evidence="1 2">
    <name type="scientific">Patiriisocius hiemis</name>
    <dbReference type="NCBI Taxonomy" id="3075604"/>
    <lineage>
        <taxon>Bacteria</taxon>
        <taxon>Pseudomonadati</taxon>
        <taxon>Bacteroidota</taxon>
        <taxon>Flavobacteriia</taxon>
        <taxon>Flavobacteriales</taxon>
        <taxon>Flavobacteriaceae</taxon>
        <taxon>Patiriisocius</taxon>
    </lineage>
</organism>
<accession>A0ABU2YC20</accession>
<proteinExistence type="predicted"/>
<evidence type="ECO:0000313" key="2">
    <source>
        <dbReference type="Proteomes" id="UP001254488"/>
    </source>
</evidence>
<dbReference type="RefSeq" id="WP_311332693.1">
    <property type="nucleotide sequence ID" value="NZ_JAVRHZ010000003.1"/>
</dbReference>
<evidence type="ECO:0000313" key="1">
    <source>
        <dbReference type="EMBL" id="MDT0555739.1"/>
    </source>
</evidence>
<gene>
    <name evidence="1" type="ORF">RM538_06975</name>
</gene>